<evidence type="ECO:0000313" key="1">
    <source>
        <dbReference type="EMBL" id="KKM97864.1"/>
    </source>
</evidence>
<name>A0A0F9LRT9_9ZZZZ</name>
<organism evidence="1">
    <name type="scientific">marine sediment metagenome</name>
    <dbReference type="NCBI Taxonomy" id="412755"/>
    <lineage>
        <taxon>unclassified sequences</taxon>
        <taxon>metagenomes</taxon>
        <taxon>ecological metagenomes</taxon>
    </lineage>
</organism>
<dbReference type="AlphaFoldDB" id="A0A0F9LRT9"/>
<feature type="non-terminal residue" evidence="1">
    <location>
        <position position="1"/>
    </location>
</feature>
<reference evidence="1" key="1">
    <citation type="journal article" date="2015" name="Nature">
        <title>Complex archaea that bridge the gap between prokaryotes and eukaryotes.</title>
        <authorList>
            <person name="Spang A."/>
            <person name="Saw J.H."/>
            <person name="Jorgensen S.L."/>
            <person name="Zaremba-Niedzwiedzka K."/>
            <person name="Martijn J."/>
            <person name="Lind A.E."/>
            <person name="van Eijk R."/>
            <person name="Schleper C."/>
            <person name="Guy L."/>
            <person name="Ettema T.J."/>
        </authorList>
    </citation>
    <scope>NUCLEOTIDE SEQUENCE</scope>
</reference>
<comment type="caution">
    <text evidence="1">The sequence shown here is derived from an EMBL/GenBank/DDBJ whole genome shotgun (WGS) entry which is preliminary data.</text>
</comment>
<protein>
    <submittedName>
        <fullName evidence="1">Uncharacterized protein</fullName>
    </submittedName>
</protein>
<proteinExistence type="predicted"/>
<dbReference type="EMBL" id="LAZR01005699">
    <property type="protein sequence ID" value="KKM97864.1"/>
    <property type="molecule type" value="Genomic_DNA"/>
</dbReference>
<accession>A0A0F9LRT9</accession>
<gene>
    <name evidence="1" type="ORF">LCGC14_1163830</name>
</gene>
<sequence>HLNGDYPYDFRMFRHLLDYRSRQLGSPIPGYSTHVEQTWLAPRVNWKEVACGTDG</sequence>